<keyword evidence="2" id="KW-1185">Reference proteome</keyword>
<sequence length="149" mass="15573">MSALLEHAGSGVRLVVPDGWEPAADGSTGAALALEPERPGRGFRASLVLTVESTPLSFRDWQVAADQVLPQLLADYLVLDLERLPVAGLPGGRRLARHVTAEGADVTMEQWAVLAGGLGITLTGSVETLRYDQTADVFTAAASTLVVPA</sequence>
<dbReference type="InParanoid" id="A0A420XQ99"/>
<dbReference type="RefSeq" id="WP_121193210.1">
    <property type="nucleotide sequence ID" value="NZ_RBWV01000011.1"/>
</dbReference>
<comment type="caution">
    <text evidence="1">The sequence shown here is derived from an EMBL/GenBank/DDBJ whole genome shotgun (WGS) entry which is preliminary data.</text>
</comment>
<evidence type="ECO:0000313" key="2">
    <source>
        <dbReference type="Proteomes" id="UP000281955"/>
    </source>
</evidence>
<gene>
    <name evidence="1" type="ORF">CLV35_1906</name>
</gene>
<accession>A0A420XQ99</accession>
<name>A0A420XQ99_9ACTN</name>
<protein>
    <submittedName>
        <fullName evidence="1">Uncharacterized protein</fullName>
    </submittedName>
</protein>
<dbReference type="Gene3D" id="3.40.1000.10">
    <property type="entry name" value="Mog1/PsbP, alpha/beta/alpha sandwich"/>
    <property type="match status" value="1"/>
</dbReference>
<reference evidence="1 2" key="1">
    <citation type="submission" date="2018-10" db="EMBL/GenBank/DDBJ databases">
        <title>Genomic Encyclopedia of Archaeal and Bacterial Type Strains, Phase II (KMG-II): from individual species to whole genera.</title>
        <authorList>
            <person name="Goeker M."/>
        </authorList>
    </citation>
    <scope>NUCLEOTIDE SEQUENCE [LARGE SCALE GENOMIC DNA]</scope>
    <source>
        <strain evidence="1 2">RP-AC37</strain>
    </source>
</reference>
<proteinExistence type="predicted"/>
<dbReference type="Proteomes" id="UP000281955">
    <property type="component" value="Unassembled WGS sequence"/>
</dbReference>
<organism evidence="1 2">
    <name type="scientific">Motilibacter peucedani</name>
    <dbReference type="NCBI Taxonomy" id="598650"/>
    <lineage>
        <taxon>Bacteria</taxon>
        <taxon>Bacillati</taxon>
        <taxon>Actinomycetota</taxon>
        <taxon>Actinomycetes</taxon>
        <taxon>Motilibacterales</taxon>
        <taxon>Motilibacteraceae</taxon>
        <taxon>Motilibacter</taxon>
    </lineage>
</organism>
<dbReference type="AlphaFoldDB" id="A0A420XQ99"/>
<dbReference type="EMBL" id="RBWV01000011">
    <property type="protein sequence ID" value="RKS75440.1"/>
    <property type="molecule type" value="Genomic_DNA"/>
</dbReference>
<evidence type="ECO:0000313" key="1">
    <source>
        <dbReference type="EMBL" id="RKS75440.1"/>
    </source>
</evidence>
<dbReference type="OrthoDB" id="3779326at2"/>